<dbReference type="PROSITE" id="PS50893">
    <property type="entry name" value="ABC_TRANSPORTER_2"/>
    <property type="match status" value="1"/>
</dbReference>
<evidence type="ECO:0000256" key="1">
    <source>
        <dbReference type="ARBA" id="ARBA00022448"/>
    </source>
</evidence>
<dbReference type="GO" id="GO:0005524">
    <property type="term" value="F:ATP binding"/>
    <property type="evidence" value="ECO:0007669"/>
    <property type="project" value="UniProtKB-KW"/>
</dbReference>
<dbReference type="Gene3D" id="2.40.50.100">
    <property type="match status" value="1"/>
</dbReference>
<evidence type="ECO:0000256" key="6">
    <source>
        <dbReference type="ARBA" id="ARBA00023136"/>
    </source>
</evidence>
<dbReference type="GO" id="GO:0140359">
    <property type="term" value="F:ABC-type transporter activity"/>
    <property type="evidence" value="ECO:0007669"/>
    <property type="project" value="InterPro"/>
</dbReference>
<dbReference type="InterPro" id="IPR008995">
    <property type="entry name" value="Mo/tungstate-bd_C_term_dom"/>
</dbReference>
<dbReference type="RefSeq" id="WP_153831941.1">
    <property type="nucleotide sequence ID" value="NZ_WJQT01000004.1"/>
</dbReference>
<evidence type="ECO:0000256" key="4">
    <source>
        <dbReference type="ARBA" id="ARBA00022840"/>
    </source>
</evidence>
<dbReference type="SUPFAM" id="SSF52540">
    <property type="entry name" value="P-loop containing nucleoside triphosphate hydrolases"/>
    <property type="match status" value="1"/>
</dbReference>
<keyword evidence="3" id="KW-0547">Nucleotide-binding</keyword>
<dbReference type="AlphaFoldDB" id="A0A844CBI7"/>
<dbReference type="SMART" id="SM00382">
    <property type="entry name" value="AAA"/>
    <property type="match status" value="1"/>
</dbReference>
<organism evidence="8 9">
    <name type="scientific">Fundicoccus ignavus</name>
    <dbReference type="NCBI Taxonomy" id="2664442"/>
    <lineage>
        <taxon>Bacteria</taxon>
        <taxon>Bacillati</taxon>
        <taxon>Bacillota</taxon>
        <taxon>Bacilli</taxon>
        <taxon>Lactobacillales</taxon>
        <taxon>Aerococcaceae</taxon>
        <taxon>Fundicoccus</taxon>
    </lineage>
</organism>
<dbReference type="CDD" id="cd03301">
    <property type="entry name" value="ABC_MalK_N"/>
    <property type="match status" value="1"/>
</dbReference>
<gene>
    <name evidence="8" type="ORF">GF867_04605</name>
</gene>
<dbReference type="PANTHER" id="PTHR43875">
    <property type="entry name" value="MALTODEXTRIN IMPORT ATP-BINDING PROTEIN MSMX"/>
    <property type="match status" value="1"/>
</dbReference>
<evidence type="ECO:0000259" key="7">
    <source>
        <dbReference type="PROSITE" id="PS50893"/>
    </source>
</evidence>
<dbReference type="PROSITE" id="PS00211">
    <property type="entry name" value="ABC_TRANSPORTER_1"/>
    <property type="match status" value="1"/>
</dbReference>
<keyword evidence="2" id="KW-1003">Cell membrane</keyword>
<name>A0A844CBI7_9LACT</name>
<keyword evidence="6" id="KW-0472">Membrane</keyword>
<feature type="domain" description="ABC transporter" evidence="7">
    <location>
        <begin position="4"/>
        <end position="235"/>
    </location>
</feature>
<dbReference type="InterPro" id="IPR015855">
    <property type="entry name" value="ABC_transpr_MalK-like"/>
</dbReference>
<protein>
    <submittedName>
        <fullName evidence="8">ATP-binding cassette domain-containing protein</fullName>
    </submittedName>
</protein>
<evidence type="ECO:0000256" key="3">
    <source>
        <dbReference type="ARBA" id="ARBA00022741"/>
    </source>
</evidence>
<sequence length="360" mass="40783">MASIELKNIQKAYDHHKIVIDNLNLTIPDGSFTVLIGPSGCGKTTTLRLIAGLETATKGEVYIDGKLMNDVEPGQRDIAMVFQNYALYPTMTVKENIEFGLINTKVPKAERTALINEITEIVGLKEHLKKKPGQLSGGQRQRVALARAMVKKPKVFLMDEPLSNLDAKLRSQMRVELSELHKRLNTTFIYVTHDQVEAMSMATNIILMNDGKVQQEDAPKEIYGNPNNVFTAQFIGSPSMNMYEIESLTSFKPRHANASYIGFRSSAGELDDFGDSDQTTEHDLCFTTRIITRELLGSEIIYNTEAYFGKIYIKTHQQEEIPLDTEIQIRVRDKNLYYFDQNQARVHDVKRETVNQKVSD</sequence>
<dbReference type="InterPro" id="IPR003439">
    <property type="entry name" value="ABC_transporter-like_ATP-bd"/>
</dbReference>
<keyword evidence="4 8" id="KW-0067">ATP-binding</keyword>
<dbReference type="Gene3D" id="3.40.50.300">
    <property type="entry name" value="P-loop containing nucleotide triphosphate hydrolases"/>
    <property type="match status" value="1"/>
</dbReference>
<dbReference type="GO" id="GO:0008643">
    <property type="term" value="P:carbohydrate transport"/>
    <property type="evidence" value="ECO:0007669"/>
    <property type="project" value="InterPro"/>
</dbReference>
<dbReference type="InterPro" id="IPR003593">
    <property type="entry name" value="AAA+_ATPase"/>
</dbReference>
<reference evidence="8 9" key="1">
    <citation type="submission" date="2019-11" db="EMBL/GenBank/DDBJ databases">
        <title>Characterisation of Fundicoccus ignavus gen. nov. sp. nov., a novel genus of the family Aerococcaceae from bulk tank milk.</title>
        <authorList>
            <person name="Siebert A."/>
            <person name="Huptas C."/>
            <person name="Wenning M."/>
            <person name="Scherer S."/>
            <person name="Doll E.V."/>
        </authorList>
    </citation>
    <scope>NUCLEOTIDE SEQUENCE [LARGE SCALE GENOMIC DNA]</scope>
    <source>
        <strain evidence="8 9">DSM 109652</strain>
    </source>
</reference>
<comment type="caution">
    <text evidence="8">The sequence shown here is derived from an EMBL/GenBank/DDBJ whole genome shotgun (WGS) entry which is preliminary data.</text>
</comment>
<accession>A0A844CBI7</accession>
<dbReference type="FunFam" id="3.40.50.300:FF:000042">
    <property type="entry name" value="Maltose/maltodextrin ABC transporter, ATP-binding protein"/>
    <property type="match status" value="1"/>
</dbReference>
<evidence type="ECO:0000313" key="9">
    <source>
        <dbReference type="Proteomes" id="UP000440066"/>
    </source>
</evidence>
<dbReference type="InterPro" id="IPR047641">
    <property type="entry name" value="ABC_transpr_MalK/UgpC-like"/>
</dbReference>
<evidence type="ECO:0000256" key="5">
    <source>
        <dbReference type="ARBA" id="ARBA00022967"/>
    </source>
</evidence>
<evidence type="ECO:0000256" key="2">
    <source>
        <dbReference type="ARBA" id="ARBA00022475"/>
    </source>
</evidence>
<dbReference type="Pfam" id="PF00005">
    <property type="entry name" value="ABC_tran"/>
    <property type="match status" value="1"/>
</dbReference>
<evidence type="ECO:0000313" key="8">
    <source>
        <dbReference type="EMBL" id="MRJ46851.1"/>
    </source>
</evidence>
<dbReference type="Proteomes" id="UP000440066">
    <property type="component" value="Unassembled WGS sequence"/>
</dbReference>
<dbReference type="InterPro" id="IPR017871">
    <property type="entry name" value="ABC_transporter-like_CS"/>
</dbReference>
<dbReference type="GO" id="GO:0016887">
    <property type="term" value="F:ATP hydrolysis activity"/>
    <property type="evidence" value="ECO:0007669"/>
    <property type="project" value="InterPro"/>
</dbReference>
<keyword evidence="1" id="KW-0813">Transport</keyword>
<keyword evidence="5" id="KW-1278">Translocase</keyword>
<dbReference type="EMBL" id="WJQT01000004">
    <property type="protein sequence ID" value="MRJ46851.1"/>
    <property type="molecule type" value="Genomic_DNA"/>
</dbReference>
<dbReference type="InterPro" id="IPR027417">
    <property type="entry name" value="P-loop_NTPase"/>
</dbReference>
<dbReference type="SUPFAM" id="SSF50331">
    <property type="entry name" value="MOP-like"/>
    <property type="match status" value="1"/>
</dbReference>
<dbReference type="PANTHER" id="PTHR43875:SF15">
    <property type="entry name" value="TREHALOSE IMPORT ATP-BINDING PROTEIN SUGC"/>
    <property type="match status" value="1"/>
</dbReference>
<proteinExistence type="predicted"/>
<dbReference type="GO" id="GO:0055052">
    <property type="term" value="C:ATP-binding cassette (ABC) transporter complex, substrate-binding subunit-containing"/>
    <property type="evidence" value="ECO:0007669"/>
    <property type="project" value="TreeGrafter"/>
</dbReference>